<dbReference type="PANTHER" id="PTHR13847:SF287">
    <property type="entry name" value="FAD-DEPENDENT OXIDOREDUCTASE DOMAIN-CONTAINING PROTEIN 1"/>
    <property type="match status" value="1"/>
</dbReference>
<accession>A0A2T1A0Z7</accession>
<gene>
    <name evidence="4" type="ORF">CLV47_106147</name>
</gene>
<evidence type="ECO:0000259" key="3">
    <source>
        <dbReference type="Pfam" id="PF01266"/>
    </source>
</evidence>
<proteinExistence type="predicted"/>
<evidence type="ECO:0000313" key="4">
    <source>
        <dbReference type="EMBL" id="PRZ42276.1"/>
    </source>
</evidence>
<reference evidence="4 5" key="1">
    <citation type="submission" date="2018-03" db="EMBL/GenBank/DDBJ databases">
        <title>Genomic Encyclopedia of Archaeal and Bacterial Type Strains, Phase II (KMG-II): from individual species to whole genera.</title>
        <authorList>
            <person name="Goeker M."/>
        </authorList>
    </citation>
    <scope>NUCLEOTIDE SEQUENCE [LARGE SCALE GENOMIC DNA]</scope>
    <source>
        <strain evidence="4 5">DSM 100065</strain>
    </source>
</reference>
<dbReference type="Gene3D" id="3.30.9.10">
    <property type="entry name" value="D-Amino Acid Oxidase, subunit A, domain 2"/>
    <property type="match status" value="1"/>
</dbReference>
<dbReference type="AlphaFoldDB" id="A0A2T1A0Z7"/>
<keyword evidence="1" id="KW-0560">Oxidoreductase</keyword>
<dbReference type="InterPro" id="IPR036188">
    <property type="entry name" value="FAD/NAD-bd_sf"/>
</dbReference>
<protein>
    <submittedName>
        <fullName evidence="4">D-arginine dehydrogenase</fullName>
    </submittedName>
</protein>
<dbReference type="Gene3D" id="3.50.50.60">
    <property type="entry name" value="FAD/NAD(P)-binding domain"/>
    <property type="match status" value="1"/>
</dbReference>
<sequence>MLARFVARTYIAQALEKDTLLIMNSYDVIVIGGGIAGVAAAYELGKTRSVAILEMESTLAFHTTGRSAATFLETYGGPEIRALTTGSRAFLENPSETFDRSPLSPLGLVWVATEGDEAKVDRMYAEMRGLVPSVQIVSPEQATEINPILNVDYVSAALYEPEAREIDVHALHQGYARGFKGIGVVHAAARVVAAHRENGMWTLADSGGQRYRAPLVVNAAGAWVDVVAAIHGARGIGIRPLRRTIFMVPSPGGSRTAGLPMAADVNDEFYVKPDGEQYLCSPADEVLQQPSDPRPDELEIARAIDVINDATGLDVRHVRSTWAGLRNFAPDRVPVIGYDREVEGFFWFAGQGGYGIQTAPAAASLVASLIDGEGVPADLEARGLRSDSVSPERFSVQVSSAGTRR</sequence>
<dbReference type="PANTHER" id="PTHR13847">
    <property type="entry name" value="SARCOSINE DEHYDROGENASE-RELATED"/>
    <property type="match status" value="1"/>
</dbReference>
<feature type="domain" description="FAD dependent oxidoreductase" evidence="3">
    <location>
        <begin position="27"/>
        <end position="369"/>
    </location>
</feature>
<dbReference type="GO" id="GO:0016491">
    <property type="term" value="F:oxidoreductase activity"/>
    <property type="evidence" value="ECO:0007669"/>
    <property type="project" value="UniProtKB-KW"/>
</dbReference>
<organism evidence="4 5">
    <name type="scientific">Antricoccus suffuscus</name>
    <dbReference type="NCBI Taxonomy" id="1629062"/>
    <lineage>
        <taxon>Bacteria</taxon>
        <taxon>Bacillati</taxon>
        <taxon>Actinomycetota</taxon>
        <taxon>Actinomycetes</taxon>
        <taxon>Geodermatophilales</taxon>
        <taxon>Antricoccaceae</taxon>
        <taxon>Antricoccus</taxon>
    </lineage>
</organism>
<dbReference type="SUPFAM" id="SSF51905">
    <property type="entry name" value="FAD/NAD(P)-binding domain"/>
    <property type="match status" value="1"/>
</dbReference>
<keyword evidence="5" id="KW-1185">Reference proteome</keyword>
<dbReference type="Proteomes" id="UP000237752">
    <property type="component" value="Unassembled WGS sequence"/>
</dbReference>
<name>A0A2T1A0Z7_9ACTN</name>
<dbReference type="InterPro" id="IPR006076">
    <property type="entry name" value="FAD-dep_OxRdtase"/>
</dbReference>
<evidence type="ECO:0000256" key="2">
    <source>
        <dbReference type="SAM" id="MobiDB-lite"/>
    </source>
</evidence>
<dbReference type="GO" id="GO:0005737">
    <property type="term" value="C:cytoplasm"/>
    <property type="evidence" value="ECO:0007669"/>
    <property type="project" value="TreeGrafter"/>
</dbReference>
<feature type="region of interest" description="Disordered" evidence="2">
    <location>
        <begin position="382"/>
        <end position="405"/>
    </location>
</feature>
<dbReference type="EMBL" id="PVUE01000006">
    <property type="protein sequence ID" value="PRZ42276.1"/>
    <property type="molecule type" value="Genomic_DNA"/>
</dbReference>
<comment type="caution">
    <text evidence="4">The sequence shown here is derived from an EMBL/GenBank/DDBJ whole genome shotgun (WGS) entry which is preliminary data.</text>
</comment>
<evidence type="ECO:0000313" key="5">
    <source>
        <dbReference type="Proteomes" id="UP000237752"/>
    </source>
</evidence>
<dbReference type="Pfam" id="PF01266">
    <property type="entry name" value="DAO"/>
    <property type="match status" value="1"/>
</dbReference>
<feature type="compositionally biased region" description="Polar residues" evidence="2">
    <location>
        <begin position="396"/>
        <end position="405"/>
    </location>
</feature>
<evidence type="ECO:0000256" key="1">
    <source>
        <dbReference type="ARBA" id="ARBA00023002"/>
    </source>
</evidence>